<gene>
    <name evidence="2" type="ORF">PXH66_15275</name>
</gene>
<keyword evidence="3" id="KW-1185">Reference proteome</keyword>
<dbReference type="GO" id="GO:0016616">
    <property type="term" value="F:oxidoreductase activity, acting on the CH-OH group of donors, NAD or NADP as acceptor"/>
    <property type="evidence" value="ECO:0007669"/>
    <property type="project" value="TreeGrafter"/>
</dbReference>
<dbReference type="PRINTS" id="PR00081">
    <property type="entry name" value="GDHRDH"/>
</dbReference>
<dbReference type="AlphaFoldDB" id="A0AAF0CMR9"/>
<sequence>MSDVPSFSLGGKVVVQFGGTGVLGRSLVTALAGAGATLIVASRNRDSLASLATKEHEAGRTVHVDEVDIGSEASLQALRDRILATHGRIDGIVFNAVSRPMKSYDDNLAAWQASMDVNATGFFATVRAFGDAMVGQKSGSIVNIASQMGSIGMNPWLYEETPMQIPPDYFFHKGGMINLTRYLASHYGSHNVRVNVVSPGGIYNPDQPQAEAFVTRYGKMTMLGRLAQAREIGGSVVFLLSDASTYVTGTNIAIDGGYTAK</sequence>
<name>A0AAF0CMR9_9BACT</name>
<dbReference type="Gene3D" id="3.40.50.720">
    <property type="entry name" value="NAD(P)-binding Rossmann-like Domain"/>
    <property type="match status" value="1"/>
</dbReference>
<organism evidence="2 3">
    <name type="scientific">Synoicihabitans lomoniglobus</name>
    <dbReference type="NCBI Taxonomy" id="2909285"/>
    <lineage>
        <taxon>Bacteria</taxon>
        <taxon>Pseudomonadati</taxon>
        <taxon>Verrucomicrobiota</taxon>
        <taxon>Opitutia</taxon>
        <taxon>Opitutales</taxon>
        <taxon>Opitutaceae</taxon>
        <taxon>Synoicihabitans</taxon>
    </lineage>
</organism>
<comment type="similarity">
    <text evidence="1">Belongs to the short-chain dehydrogenases/reductases (SDR) family.</text>
</comment>
<dbReference type="PANTHER" id="PTHR42760">
    <property type="entry name" value="SHORT-CHAIN DEHYDROGENASES/REDUCTASES FAMILY MEMBER"/>
    <property type="match status" value="1"/>
</dbReference>
<dbReference type="InterPro" id="IPR002347">
    <property type="entry name" value="SDR_fam"/>
</dbReference>
<dbReference type="Proteomes" id="UP001218638">
    <property type="component" value="Chromosome"/>
</dbReference>
<evidence type="ECO:0000313" key="2">
    <source>
        <dbReference type="EMBL" id="WED63696.1"/>
    </source>
</evidence>
<dbReference type="RefSeq" id="WP_330929903.1">
    <property type="nucleotide sequence ID" value="NZ_CP119075.1"/>
</dbReference>
<evidence type="ECO:0000256" key="1">
    <source>
        <dbReference type="ARBA" id="ARBA00006484"/>
    </source>
</evidence>
<dbReference type="Pfam" id="PF13561">
    <property type="entry name" value="adh_short_C2"/>
    <property type="match status" value="1"/>
</dbReference>
<protein>
    <submittedName>
        <fullName evidence="2">SDR family oxidoreductase</fullName>
    </submittedName>
</protein>
<dbReference type="SUPFAM" id="SSF51735">
    <property type="entry name" value="NAD(P)-binding Rossmann-fold domains"/>
    <property type="match status" value="1"/>
</dbReference>
<reference evidence="2" key="1">
    <citation type="submission" date="2023-03" db="EMBL/GenBank/DDBJ databases">
        <title>Lomoglobus Profundus gen. nov., sp. nov., a novel member of the phylum Verrucomicrobia, isolated from deep-marine sediment of South China Sea.</title>
        <authorList>
            <person name="Ahmad T."/>
            <person name="Ishaq S.E."/>
            <person name="Wang F."/>
        </authorList>
    </citation>
    <scope>NUCLEOTIDE SEQUENCE</scope>
    <source>
        <strain evidence="2">LMO-M01</strain>
    </source>
</reference>
<proteinExistence type="inferred from homology"/>
<dbReference type="EMBL" id="CP119075">
    <property type="protein sequence ID" value="WED63696.1"/>
    <property type="molecule type" value="Genomic_DNA"/>
</dbReference>
<dbReference type="KEGG" id="slom:PXH66_15275"/>
<accession>A0AAF0CMR9</accession>
<dbReference type="InterPro" id="IPR036291">
    <property type="entry name" value="NAD(P)-bd_dom_sf"/>
</dbReference>
<evidence type="ECO:0000313" key="3">
    <source>
        <dbReference type="Proteomes" id="UP001218638"/>
    </source>
</evidence>